<gene>
    <name evidence="1" type="ORF">H0485_15090</name>
</gene>
<dbReference type="RefSeq" id="WP_226936788.1">
    <property type="nucleotide sequence ID" value="NZ_JACDXX010000015.1"/>
</dbReference>
<dbReference type="InterPro" id="IPR053745">
    <property type="entry name" value="Viral_Tail_Comp_sf"/>
</dbReference>
<accession>A0ABS8CQ49</accession>
<comment type="caution">
    <text evidence="1">The sequence shown here is derived from an EMBL/GenBank/DDBJ whole genome shotgun (WGS) entry which is preliminary data.</text>
</comment>
<keyword evidence="2" id="KW-1185">Reference proteome</keyword>
<reference evidence="1 2" key="1">
    <citation type="submission" date="2020-07" db="EMBL/GenBank/DDBJ databases">
        <title>Pseudogemmobacter sp. nov., isolated from poultry manure in Taiwan.</title>
        <authorList>
            <person name="Lin S.-Y."/>
            <person name="Tang Y.-S."/>
            <person name="Young C.-C."/>
        </authorList>
    </citation>
    <scope>NUCLEOTIDE SEQUENCE [LARGE SCALE GENOMIC DNA]</scope>
    <source>
        <strain evidence="1 2">CC-YST710</strain>
    </source>
</reference>
<evidence type="ECO:0000313" key="1">
    <source>
        <dbReference type="EMBL" id="MCB5411315.1"/>
    </source>
</evidence>
<name>A0ABS8CQ49_9RHOB</name>
<proteinExistence type="predicted"/>
<dbReference type="InterPro" id="IPR021508">
    <property type="entry name" value="Gp17-like"/>
</dbReference>
<dbReference type="Pfam" id="PF11367">
    <property type="entry name" value="Tail_completion_gp17"/>
    <property type="match status" value="1"/>
</dbReference>
<dbReference type="Gene3D" id="3.30.2000.30">
    <property type="match status" value="1"/>
</dbReference>
<sequence length="136" mass="14352">MSASAALQIALIDALRASAGVTASLGQRIWDNAPDEATYPYLTLGPAQELDDSAECIDGVECLQQLDIWTKEDGSQLTAKMICGAVKKALHGADLELNAPYALSAIVVESQRVVGDPDEKISHGIVSVRASIEEEG</sequence>
<dbReference type="EMBL" id="JACDXX010000015">
    <property type="protein sequence ID" value="MCB5411315.1"/>
    <property type="molecule type" value="Genomic_DNA"/>
</dbReference>
<protein>
    <submittedName>
        <fullName evidence="1">DUF3168 domain-containing protein</fullName>
    </submittedName>
</protein>
<dbReference type="Proteomes" id="UP001198571">
    <property type="component" value="Unassembled WGS sequence"/>
</dbReference>
<organism evidence="1 2">
    <name type="scientific">Pseudogemmobacter faecipullorum</name>
    <dbReference type="NCBI Taxonomy" id="2755041"/>
    <lineage>
        <taxon>Bacteria</taxon>
        <taxon>Pseudomonadati</taxon>
        <taxon>Pseudomonadota</taxon>
        <taxon>Alphaproteobacteria</taxon>
        <taxon>Rhodobacterales</taxon>
        <taxon>Paracoccaceae</taxon>
        <taxon>Pseudogemmobacter</taxon>
    </lineage>
</organism>
<evidence type="ECO:0000313" key="2">
    <source>
        <dbReference type="Proteomes" id="UP001198571"/>
    </source>
</evidence>